<name>A0A437S6W3_9FIRM</name>
<sequence>MNKRNFIEKPKRKNSVKKKNFLNIANSKVFIIFFLLAFLFALIIIKLFMINFVEGEELTRQALNQLSKSETVKADRGIIYDRNKKELAINVTKSNLYYDMTYDKNKYDNNKNKFNEEVESDAKVIASVLEKDVEDVLKYMVGNKTVKIASNVTREKGNELRSLGMNRLSVEDVTKRLYPYDSLACHVIGFTNDEGTGQYGIESKYDEELSGIPGKNISLKSNAQNQIPLTDEESYAPKEGVYPVLTLDENIQQFAEDAALKSRLEHNAEMVSVIVQDTQTGEILAMANNEGYDLNNPKDPVGEENIQNWDNYSEEEKLEHWYKNWSNFCVNSQYEPGSTFKLITAAAALEEAKTDLEKTYLCNGVYTEIPSAPITCTSDNRGQRSLEQAMAESCNISFVRIGNDLGAENMLKYIKAFGFGERTGIDLPAEAKGEIPKDVKDITPVKLSRLSYGHAIAVTPIQLINSVSAIVNGGYLNTPRMVDRIEDSNGNVIEEFETERKRRVISEENSEIMKDLMRKVVEEGTGRRAKVEGYQVGGKTGTANAVLETGGYDPNNYISSFVGVAPMNDPKVTVLVIVQKPKGEFFGSTVAVPAAQSVLKNTLEYLNIPKTEEVKVEDEELIEVPNVSNLLLPEAGKTLVDLGLQFNVKSKNITDNAVVIGQKPAAGNYVKKESIVDLEISNNESKTKVMPSLYGVSEKDLQPILENLGIDYTIKGGGHVVSQSIYPGEKIDNDSFLTLEMSVDESDIKKESKEDSKGNDIKNSKSSKAAKNKDSNKKTEN</sequence>
<keyword evidence="5" id="KW-1133">Transmembrane helix</keyword>
<dbReference type="CDD" id="cd06577">
    <property type="entry name" value="PASTA_pknB"/>
    <property type="match status" value="1"/>
</dbReference>
<dbReference type="PROSITE" id="PS51178">
    <property type="entry name" value="PASTA"/>
    <property type="match status" value="2"/>
</dbReference>
<dbReference type="GO" id="GO:0005886">
    <property type="term" value="C:plasma membrane"/>
    <property type="evidence" value="ECO:0007669"/>
    <property type="project" value="TreeGrafter"/>
</dbReference>
<dbReference type="Pfam" id="PF00905">
    <property type="entry name" value="Transpeptidase"/>
    <property type="match status" value="1"/>
</dbReference>
<keyword evidence="8" id="KW-1185">Reference proteome</keyword>
<feature type="compositionally biased region" description="Basic and acidic residues" evidence="4">
    <location>
        <begin position="746"/>
        <end position="763"/>
    </location>
</feature>
<feature type="region of interest" description="Disordered" evidence="4">
    <location>
        <begin position="746"/>
        <end position="781"/>
    </location>
</feature>
<comment type="caution">
    <text evidence="7">The sequence shown here is derived from an EMBL/GenBank/DDBJ whole genome shotgun (WGS) entry which is preliminary data.</text>
</comment>
<dbReference type="SUPFAM" id="SSF56519">
    <property type="entry name" value="Penicillin binding protein dimerisation domain"/>
    <property type="match status" value="1"/>
</dbReference>
<feature type="domain" description="PASTA" evidence="6">
    <location>
        <begin position="683"/>
        <end position="743"/>
    </location>
</feature>
<dbReference type="GO" id="GO:0071555">
    <property type="term" value="P:cell wall organization"/>
    <property type="evidence" value="ECO:0007669"/>
    <property type="project" value="TreeGrafter"/>
</dbReference>
<feature type="transmembrane region" description="Helical" evidence="5">
    <location>
        <begin position="21"/>
        <end position="49"/>
    </location>
</feature>
<dbReference type="GO" id="GO:0008658">
    <property type="term" value="F:penicillin binding"/>
    <property type="evidence" value="ECO:0007669"/>
    <property type="project" value="InterPro"/>
</dbReference>
<gene>
    <name evidence="7" type="ORF">EF514_05520</name>
</gene>
<protein>
    <submittedName>
        <fullName evidence="7">PASTA domain-containing protein</fullName>
    </submittedName>
</protein>
<dbReference type="InterPro" id="IPR036138">
    <property type="entry name" value="PBP_dimer_sf"/>
</dbReference>
<dbReference type="Gene3D" id="3.90.1310.10">
    <property type="entry name" value="Penicillin-binding protein 2a (Domain 2)"/>
    <property type="match status" value="1"/>
</dbReference>
<evidence type="ECO:0000256" key="4">
    <source>
        <dbReference type="SAM" id="MobiDB-lite"/>
    </source>
</evidence>
<dbReference type="CDD" id="cd06575">
    <property type="entry name" value="PASTA_Pbp2x-like_2"/>
    <property type="match status" value="1"/>
</dbReference>
<dbReference type="Pfam" id="PF03717">
    <property type="entry name" value="PBP_dimer"/>
    <property type="match status" value="1"/>
</dbReference>
<dbReference type="RefSeq" id="WP_127724433.1">
    <property type="nucleotide sequence ID" value="NZ_RLIH01000006.1"/>
</dbReference>
<evidence type="ECO:0000313" key="8">
    <source>
        <dbReference type="Proteomes" id="UP000288812"/>
    </source>
</evidence>
<dbReference type="Gene3D" id="3.40.710.10">
    <property type="entry name" value="DD-peptidase/beta-lactamase superfamily"/>
    <property type="match status" value="1"/>
</dbReference>
<dbReference type="InterPro" id="IPR001460">
    <property type="entry name" value="PCN-bd_Tpept"/>
</dbReference>
<proteinExistence type="inferred from homology"/>
<evidence type="ECO:0000256" key="2">
    <source>
        <dbReference type="ARBA" id="ARBA00007171"/>
    </source>
</evidence>
<dbReference type="InterPro" id="IPR050515">
    <property type="entry name" value="Beta-lactam/transpept"/>
</dbReference>
<comment type="subcellular location">
    <subcellularLocation>
        <location evidence="1">Membrane</location>
    </subcellularLocation>
</comment>
<accession>A0A437S6W3</accession>
<dbReference type="EMBL" id="RLIH01000006">
    <property type="protein sequence ID" value="RVU54780.1"/>
    <property type="molecule type" value="Genomic_DNA"/>
</dbReference>
<dbReference type="InterPro" id="IPR005311">
    <property type="entry name" value="PBP_dimer"/>
</dbReference>
<dbReference type="PANTHER" id="PTHR30627">
    <property type="entry name" value="PEPTIDOGLYCAN D,D-TRANSPEPTIDASE"/>
    <property type="match status" value="1"/>
</dbReference>
<reference evidence="7 8" key="1">
    <citation type="submission" date="2018-11" db="EMBL/GenBank/DDBJ databases">
        <title>Genome sequencing and assembly of Anaerosphaera sp. nov., GS7-6-2.</title>
        <authorList>
            <person name="Rettenmaier R."/>
            <person name="Liebl W."/>
            <person name="Zverlov V."/>
        </authorList>
    </citation>
    <scope>NUCLEOTIDE SEQUENCE [LARGE SCALE GENOMIC DNA]</scope>
    <source>
        <strain evidence="7 8">GS7-6-2</strain>
    </source>
</reference>
<dbReference type="InterPro" id="IPR012338">
    <property type="entry name" value="Beta-lactam/transpept-like"/>
</dbReference>
<feature type="compositionally biased region" description="Basic and acidic residues" evidence="4">
    <location>
        <begin position="771"/>
        <end position="781"/>
    </location>
</feature>
<dbReference type="Pfam" id="PF03793">
    <property type="entry name" value="PASTA"/>
    <property type="match status" value="2"/>
</dbReference>
<dbReference type="Gene3D" id="3.30.10.20">
    <property type="match status" value="1"/>
</dbReference>
<dbReference type="Proteomes" id="UP000288812">
    <property type="component" value="Unassembled WGS sequence"/>
</dbReference>
<dbReference type="OrthoDB" id="9757901at2"/>
<organism evidence="7 8">
    <name type="scientific">Anaerosphaera multitolerans</name>
    <dbReference type="NCBI Taxonomy" id="2487351"/>
    <lineage>
        <taxon>Bacteria</taxon>
        <taxon>Bacillati</taxon>
        <taxon>Bacillota</taxon>
        <taxon>Tissierellia</taxon>
        <taxon>Tissierellales</taxon>
        <taxon>Peptoniphilaceae</taxon>
        <taxon>Anaerosphaera</taxon>
    </lineage>
</organism>
<feature type="domain" description="PASTA" evidence="6">
    <location>
        <begin position="618"/>
        <end position="682"/>
    </location>
</feature>
<dbReference type="SUPFAM" id="SSF56601">
    <property type="entry name" value="beta-lactamase/transpeptidase-like"/>
    <property type="match status" value="1"/>
</dbReference>
<dbReference type="InterPro" id="IPR005543">
    <property type="entry name" value="PASTA_dom"/>
</dbReference>
<keyword evidence="3 5" id="KW-0472">Membrane</keyword>
<evidence type="ECO:0000259" key="6">
    <source>
        <dbReference type="PROSITE" id="PS51178"/>
    </source>
</evidence>
<dbReference type="AlphaFoldDB" id="A0A437S6W3"/>
<dbReference type="SUPFAM" id="SSF54184">
    <property type="entry name" value="Penicillin-binding protein 2x (pbp-2x), c-terminal domain"/>
    <property type="match status" value="1"/>
</dbReference>
<evidence type="ECO:0000256" key="3">
    <source>
        <dbReference type="ARBA" id="ARBA00023136"/>
    </source>
</evidence>
<dbReference type="SMART" id="SM00740">
    <property type="entry name" value="PASTA"/>
    <property type="match status" value="2"/>
</dbReference>
<comment type="similarity">
    <text evidence="2">Belongs to the transpeptidase family.</text>
</comment>
<evidence type="ECO:0000313" key="7">
    <source>
        <dbReference type="EMBL" id="RVU54780.1"/>
    </source>
</evidence>
<evidence type="ECO:0000256" key="5">
    <source>
        <dbReference type="SAM" id="Phobius"/>
    </source>
</evidence>
<evidence type="ECO:0000256" key="1">
    <source>
        <dbReference type="ARBA" id="ARBA00004370"/>
    </source>
</evidence>
<dbReference type="PANTHER" id="PTHR30627:SF1">
    <property type="entry name" value="PEPTIDOGLYCAN D,D-TRANSPEPTIDASE FTSI"/>
    <property type="match status" value="1"/>
</dbReference>
<keyword evidence="5" id="KW-0812">Transmembrane</keyword>